<sequence length="36" mass="4357">MDKLTFIVDMLSLLFNHFNRAIHTNYKLIKTDIVKY</sequence>
<dbReference type="Proteomes" id="UP000218418">
    <property type="component" value="Chromosome"/>
</dbReference>
<proteinExistence type="predicted"/>
<protein>
    <submittedName>
        <fullName evidence="1">Uncharacterized protein</fullName>
    </submittedName>
</protein>
<name>A0A1Z4LXU6_9CYAN</name>
<keyword evidence="2" id="KW-1185">Reference proteome</keyword>
<dbReference type="EMBL" id="AP018227">
    <property type="protein sequence ID" value="BAY85908.1"/>
    <property type="molecule type" value="Genomic_DNA"/>
</dbReference>
<gene>
    <name evidence="1" type="ORF">NIES267_54140</name>
</gene>
<evidence type="ECO:0000313" key="1">
    <source>
        <dbReference type="EMBL" id="BAY85908.1"/>
    </source>
</evidence>
<organism evidence="1 2">
    <name type="scientific">Calothrix parasitica NIES-267</name>
    <dbReference type="NCBI Taxonomy" id="1973488"/>
    <lineage>
        <taxon>Bacteria</taxon>
        <taxon>Bacillati</taxon>
        <taxon>Cyanobacteriota</taxon>
        <taxon>Cyanophyceae</taxon>
        <taxon>Nostocales</taxon>
        <taxon>Calotrichaceae</taxon>
        <taxon>Calothrix</taxon>
    </lineage>
</organism>
<accession>A0A1Z4LXU6</accession>
<evidence type="ECO:0000313" key="2">
    <source>
        <dbReference type="Proteomes" id="UP000218418"/>
    </source>
</evidence>
<dbReference type="AlphaFoldDB" id="A0A1Z4LXU6"/>
<reference evidence="1 2" key="1">
    <citation type="submission" date="2017-06" db="EMBL/GenBank/DDBJ databases">
        <title>Genome sequencing of cyanobaciteial culture collection at National Institute for Environmental Studies (NIES).</title>
        <authorList>
            <person name="Hirose Y."/>
            <person name="Shimura Y."/>
            <person name="Fujisawa T."/>
            <person name="Nakamura Y."/>
            <person name="Kawachi M."/>
        </authorList>
    </citation>
    <scope>NUCLEOTIDE SEQUENCE [LARGE SCALE GENOMIC DNA]</scope>
    <source>
        <strain evidence="1 2">NIES-267</strain>
    </source>
</reference>